<feature type="region of interest" description="Disordered" evidence="4">
    <location>
        <begin position="1228"/>
        <end position="1253"/>
    </location>
</feature>
<sequence>MTDLEPVHRRARRLGALPEVTAFEVPAPPTVEQPRPPQAALVFLPVLTTGTILIFGILSGRPQMIVLGVLVTLGAMATPLIMYRGSSRSAARRNMARAERYTAMLDAVDCEVRAAQGQIRAALEFSHPTAGRMTDWIGDGRLWERRLTDDDFLDVAVGVADVPSGVTVAVGKVTALDADIMGDLQERAAKTGKAARTVRDAPFAVSLTNHPVLGIEGPRDAAAGLARSILLEALVCCGPDELSLLVAAPPELEHEWDWTITLPHMAHQADPGGGRPRIATDAKTLAASLARLVEPRAQLLDEIDWSTVRAGLAHVVVVLDGYRPLSDLHGVPQLRDVLAGAGKLGLTVLTVAAAARDSPAEASAVLVVDGRGQGVLQPVRSTASRTRFAAVGADCGTAQRVSEIISRRRLVSDLSFAGDPAGDMLLDLLGQRPVRPRWGRRDPAAFLTATVGVEADGRPFTLDLKESAAGGDGPHGLLVGATGSGKSELLRSLITSLALTHRPDELQIAFVDFKGGAAFELLAELPHAAGLITNILDDPTLIARMRSSLSGELLARQRLLAGHGRDLQSIGDYRELRDRDPSLPAMPYLLLVIDEFAELLETDPGFLDLLLSVGRQGRSLGVHLLLAGQRLEAGRIRGLESYLSYRIALRTFTPEESIATIGSKVAAELPPLPGHGFHRAAGTLRRFKGSRVSFAADLGLVVERLRDVPPVPPLWLPPLPDPGRAEILALDDPRLDHPAVPVGDGLPFVVGLLDDPSRRRQDPVVVDVAQRGGHLAVVGAPQTGKSSAMATELVQAARRFPAFLLRFYVLDFGGGRLAAAAGLPNVGAYATPQEPQRVGRILAEISTLLDDRAVRFRRDHVTGMPAQRRLAEQTADEETQAHTVLMIDNYAAFKERYPGHEAVIERLLIEGASFGLHLHLTTARWTDVSTRKLEQIGVRFELRLNEATDSMLGRARGAALTSAGPGRALGSDGRQLQIAAPCLGAESPSPGDLADVVAAITDASSTEPAQSLRLLDDLTADEFRAAGETVAAGGILVGVHESGFRPVPFRPGRDGHLLIYGDAESGRTATLARMLAGADAYVVDFRGRLSGACGTARSIGELTEMVGVLHGLLAARMADGLRTGDRPLLVVVDDYELVQAMSPPGLPGTLADLSAYALAAEQVGAAFVVNQTATNALSRIHDPLIRRMLEASAWRLHFSVAARTEPLPGNLRGRPLAPGVAQLIRPGRPDALIGTLGPPSPDEPTDPPGEGGL</sequence>
<feature type="transmembrane region" description="Helical" evidence="5">
    <location>
        <begin position="39"/>
        <end position="58"/>
    </location>
</feature>
<evidence type="ECO:0000259" key="6">
    <source>
        <dbReference type="PROSITE" id="PS50901"/>
    </source>
</evidence>
<dbReference type="InterPro" id="IPR002543">
    <property type="entry name" value="FtsK_dom"/>
</dbReference>
<keyword evidence="1 3" id="KW-0547">Nucleotide-binding</keyword>
<dbReference type="PANTHER" id="PTHR22683">
    <property type="entry name" value="SPORULATION PROTEIN RELATED"/>
    <property type="match status" value="1"/>
</dbReference>
<dbReference type="Proteomes" id="UP000632138">
    <property type="component" value="Unassembled WGS sequence"/>
</dbReference>
<dbReference type="SMART" id="SM00382">
    <property type="entry name" value="AAA"/>
    <property type="match status" value="2"/>
</dbReference>
<keyword evidence="2 3" id="KW-0067">ATP-binding</keyword>
<dbReference type="InterPro" id="IPR003593">
    <property type="entry name" value="AAA+_ATPase"/>
</dbReference>
<evidence type="ECO:0000313" key="7">
    <source>
        <dbReference type="EMBL" id="MBM2623217.1"/>
    </source>
</evidence>
<keyword evidence="5" id="KW-0472">Membrane</keyword>
<evidence type="ECO:0000256" key="1">
    <source>
        <dbReference type="ARBA" id="ARBA00022741"/>
    </source>
</evidence>
<reference evidence="7 8" key="1">
    <citation type="submission" date="2021-01" db="EMBL/GenBank/DDBJ databases">
        <title>Actinoplanes sp. nov. LDG1-06 isolated from lichen.</title>
        <authorList>
            <person name="Saeng-In P."/>
            <person name="Phongsopitanun W."/>
            <person name="Kanchanasin P."/>
            <person name="Yuki M."/>
            <person name="Kudo T."/>
            <person name="Ohkuma M."/>
            <person name="Tanasupawat S."/>
        </authorList>
    </citation>
    <scope>NUCLEOTIDE SEQUENCE [LARGE SCALE GENOMIC DNA]</scope>
    <source>
        <strain evidence="7 8">LDG1-06</strain>
    </source>
</reference>
<feature type="binding site" evidence="3">
    <location>
        <begin position="779"/>
        <end position="786"/>
    </location>
    <ligand>
        <name>ATP</name>
        <dbReference type="ChEBI" id="CHEBI:30616"/>
    </ligand>
</feature>
<organism evidence="7 8">
    <name type="scientific">Paractinoplanes ovalisporus</name>
    <dbReference type="NCBI Taxonomy" id="2810368"/>
    <lineage>
        <taxon>Bacteria</taxon>
        <taxon>Bacillati</taxon>
        <taxon>Actinomycetota</taxon>
        <taxon>Actinomycetes</taxon>
        <taxon>Micromonosporales</taxon>
        <taxon>Micromonosporaceae</taxon>
        <taxon>Paractinoplanes</taxon>
    </lineage>
</organism>
<dbReference type="EMBL" id="JAENHP010000033">
    <property type="protein sequence ID" value="MBM2623217.1"/>
    <property type="molecule type" value="Genomic_DNA"/>
</dbReference>
<keyword evidence="5" id="KW-1133">Transmembrane helix</keyword>
<evidence type="ECO:0000256" key="2">
    <source>
        <dbReference type="ARBA" id="ARBA00022840"/>
    </source>
</evidence>
<feature type="domain" description="FtsK" evidence="6">
    <location>
        <begin position="457"/>
        <end position="658"/>
    </location>
</feature>
<dbReference type="InterPro" id="IPR050206">
    <property type="entry name" value="FtsK/SpoIIIE/SftA"/>
</dbReference>
<gene>
    <name evidence="7" type="ORF">JIG36_47750</name>
</gene>
<evidence type="ECO:0000256" key="4">
    <source>
        <dbReference type="SAM" id="MobiDB-lite"/>
    </source>
</evidence>
<name>A0ABS2ATM9_9ACTN</name>
<proteinExistence type="predicted"/>
<protein>
    <recommendedName>
        <fullName evidence="6">FtsK domain-containing protein</fullName>
    </recommendedName>
</protein>
<feature type="transmembrane region" description="Helical" evidence="5">
    <location>
        <begin position="65"/>
        <end position="83"/>
    </location>
</feature>
<dbReference type="PROSITE" id="PS50901">
    <property type="entry name" value="FTSK"/>
    <property type="match status" value="2"/>
</dbReference>
<dbReference type="InterPro" id="IPR027417">
    <property type="entry name" value="P-loop_NTPase"/>
</dbReference>
<dbReference type="SUPFAM" id="SSF52540">
    <property type="entry name" value="P-loop containing nucleoside triphosphate hydrolases"/>
    <property type="match status" value="2"/>
</dbReference>
<accession>A0ABS2ATM9</accession>
<feature type="binding site" evidence="3">
    <location>
        <begin position="480"/>
        <end position="487"/>
    </location>
    <ligand>
        <name>ATP</name>
        <dbReference type="ChEBI" id="CHEBI:30616"/>
    </ligand>
</feature>
<dbReference type="Pfam" id="PF01580">
    <property type="entry name" value="FtsK_SpoIIIE"/>
    <property type="match status" value="2"/>
</dbReference>
<dbReference type="RefSeq" id="WP_203383572.1">
    <property type="nucleotide sequence ID" value="NZ_JAENHP010000033.1"/>
</dbReference>
<evidence type="ECO:0000256" key="3">
    <source>
        <dbReference type="PROSITE-ProRule" id="PRU00289"/>
    </source>
</evidence>
<evidence type="ECO:0000256" key="5">
    <source>
        <dbReference type="SAM" id="Phobius"/>
    </source>
</evidence>
<keyword evidence="8" id="KW-1185">Reference proteome</keyword>
<keyword evidence="5" id="KW-0812">Transmembrane</keyword>
<dbReference type="PANTHER" id="PTHR22683:SF1">
    <property type="entry name" value="TYPE VII SECRETION SYSTEM PROTEIN ESSC"/>
    <property type="match status" value="1"/>
</dbReference>
<feature type="domain" description="FtsK" evidence="6">
    <location>
        <begin position="761"/>
        <end position="951"/>
    </location>
</feature>
<evidence type="ECO:0000313" key="8">
    <source>
        <dbReference type="Proteomes" id="UP000632138"/>
    </source>
</evidence>
<dbReference type="Gene3D" id="3.40.50.300">
    <property type="entry name" value="P-loop containing nucleotide triphosphate hydrolases"/>
    <property type="match status" value="4"/>
</dbReference>
<comment type="caution">
    <text evidence="7">The sequence shown here is derived from an EMBL/GenBank/DDBJ whole genome shotgun (WGS) entry which is preliminary data.</text>
</comment>